<protein>
    <submittedName>
        <fullName evidence="1">Uncharacterized protein</fullName>
    </submittedName>
</protein>
<evidence type="ECO:0000313" key="1">
    <source>
        <dbReference type="EMBL" id="KIP06080.1"/>
    </source>
</evidence>
<keyword evidence="2" id="KW-1185">Reference proteome</keyword>
<dbReference type="AlphaFoldDB" id="A0A0C3S9C6"/>
<name>A0A0C3S9C6_PHLG1</name>
<dbReference type="Proteomes" id="UP000053257">
    <property type="component" value="Unassembled WGS sequence"/>
</dbReference>
<accession>A0A0C3S9C6</accession>
<dbReference type="HOGENOM" id="CLU_021108_0_1_1"/>
<gene>
    <name evidence="1" type="ORF">PHLGIDRAFT_471407</name>
</gene>
<dbReference type="EMBL" id="KN840526">
    <property type="protein sequence ID" value="KIP06080.1"/>
    <property type="molecule type" value="Genomic_DNA"/>
</dbReference>
<evidence type="ECO:0000313" key="2">
    <source>
        <dbReference type="Proteomes" id="UP000053257"/>
    </source>
</evidence>
<reference evidence="1 2" key="1">
    <citation type="journal article" date="2014" name="PLoS Genet.">
        <title>Analysis of the Phlebiopsis gigantea genome, transcriptome and secretome provides insight into its pioneer colonization strategies of wood.</title>
        <authorList>
            <person name="Hori C."/>
            <person name="Ishida T."/>
            <person name="Igarashi K."/>
            <person name="Samejima M."/>
            <person name="Suzuki H."/>
            <person name="Master E."/>
            <person name="Ferreira P."/>
            <person name="Ruiz-Duenas F.J."/>
            <person name="Held B."/>
            <person name="Canessa P."/>
            <person name="Larrondo L.F."/>
            <person name="Schmoll M."/>
            <person name="Druzhinina I.S."/>
            <person name="Kubicek C.P."/>
            <person name="Gaskell J.A."/>
            <person name="Kersten P."/>
            <person name="St John F."/>
            <person name="Glasner J."/>
            <person name="Sabat G."/>
            <person name="Splinter BonDurant S."/>
            <person name="Syed K."/>
            <person name="Yadav J."/>
            <person name="Mgbeahuruike A.C."/>
            <person name="Kovalchuk A."/>
            <person name="Asiegbu F.O."/>
            <person name="Lackner G."/>
            <person name="Hoffmeister D."/>
            <person name="Rencoret J."/>
            <person name="Gutierrez A."/>
            <person name="Sun H."/>
            <person name="Lindquist E."/>
            <person name="Barry K."/>
            <person name="Riley R."/>
            <person name="Grigoriev I.V."/>
            <person name="Henrissat B."/>
            <person name="Kues U."/>
            <person name="Berka R.M."/>
            <person name="Martinez A.T."/>
            <person name="Covert S.F."/>
            <person name="Blanchette R.A."/>
            <person name="Cullen D."/>
        </authorList>
    </citation>
    <scope>NUCLEOTIDE SEQUENCE [LARGE SCALE GENOMIC DNA]</scope>
    <source>
        <strain evidence="1 2">11061_1 CR5-6</strain>
    </source>
</reference>
<organism evidence="1 2">
    <name type="scientific">Phlebiopsis gigantea (strain 11061_1 CR5-6)</name>
    <name type="common">White-rot fungus</name>
    <name type="synonym">Peniophora gigantea</name>
    <dbReference type="NCBI Taxonomy" id="745531"/>
    <lineage>
        <taxon>Eukaryota</taxon>
        <taxon>Fungi</taxon>
        <taxon>Dikarya</taxon>
        <taxon>Basidiomycota</taxon>
        <taxon>Agaricomycotina</taxon>
        <taxon>Agaricomycetes</taxon>
        <taxon>Polyporales</taxon>
        <taxon>Phanerochaetaceae</taxon>
        <taxon>Phlebiopsis</taxon>
    </lineage>
</organism>
<sequence length="275" mass="30558">MPELHHTKKASPSEVYATALAPLLEGYALWYPEPHASGEVRLCDVGYIRDGAFVRILNASPDTERSKVDFWTPRPDELTPLSYSSIICDTRNKAFAPGVYRSEGLEETEGQLQISPPGCSVNAALNIGYSCNAEQGALLMLNGPGNKEVLFDKDDIRGYILDNHDYWYHYARSVLQLRIQHEDLVFVRGYVKTSPDWLVASFSSTGSKIKASLNAASAAFGSANLTVSNTRAHRGSPIVRFGRNLYENPESLPKEEPNMSQCILVQRYVVKKTDI</sequence>
<proteinExistence type="predicted"/>
<dbReference type="OrthoDB" id="3222453at2759"/>